<dbReference type="EMBL" id="JADOGI010000117">
    <property type="protein sequence ID" value="MBF8190283.1"/>
    <property type="molecule type" value="Genomic_DNA"/>
</dbReference>
<dbReference type="PANTHER" id="PTHR35585:SF1">
    <property type="entry name" value="HHE DOMAIN PROTEIN (AFU_ORTHOLOGUE AFUA_4G00730)"/>
    <property type="match status" value="1"/>
</dbReference>
<proteinExistence type="predicted"/>
<dbReference type="Proteomes" id="UP000605361">
    <property type="component" value="Unassembled WGS sequence"/>
</dbReference>
<accession>A0A931F3Y6</accession>
<feature type="domain" description="Hemerythrin-like" evidence="1">
    <location>
        <begin position="44"/>
        <end position="158"/>
    </location>
</feature>
<dbReference type="Pfam" id="PF01814">
    <property type="entry name" value="Hemerythrin"/>
    <property type="match status" value="1"/>
</dbReference>
<protein>
    <submittedName>
        <fullName evidence="2">Hemerythrin domain-containing protein</fullName>
    </submittedName>
</protein>
<dbReference type="PANTHER" id="PTHR35585">
    <property type="entry name" value="HHE DOMAIN PROTEIN (AFU_ORTHOLOGUE AFUA_4G00730)"/>
    <property type="match status" value="1"/>
</dbReference>
<reference evidence="2" key="1">
    <citation type="submission" date="2020-11" db="EMBL/GenBank/DDBJ databases">
        <title>Whole-genome analyses of Nonomuraea sp. K274.</title>
        <authorList>
            <person name="Veyisoglu A."/>
        </authorList>
    </citation>
    <scope>NUCLEOTIDE SEQUENCE</scope>
    <source>
        <strain evidence="2">K274</strain>
    </source>
</reference>
<dbReference type="Gene3D" id="1.20.120.520">
    <property type="entry name" value="nmb1532 protein domain like"/>
    <property type="match status" value="1"/>
</dbReference>
<dbReference type="AlphaFoldDB" id="A0A931F3Y6"/>
<organism evidence="2 3">
    <name type="scientific">Nonomuraea cypriaca</name>
    <dbReference type="NCBI Taxonomy" id="1187855"/>
    <lineage>
        <taxon>Bacteria</taxon>
        <taxon>Bacillati</taxon>
        <taxon>Actinomycetota</taxon>
        <taxon>Actinomycetes</taxon>
        <taxon>Streptosporangiales</taxon>
        <taxon>Streptosporangiaceae</taxon>
        <taxon>Nonomuraea</taxon>
    </lineage>
</organism>
<gene>
    <name evidence="2" type="ORF">ITP53_32110</name>
</gene>
<dbReference type="InterPro" id="IPR012312">
    <property type="entry name" value="Hemerythrin-like"/>
</dbReference>
<evidence type="ECO:0000313" key="2">
    <source>
        <dbReference type="EMBL" id="MBF8190283.1"/>
    </source>
</evidence>
<keyword evidence="3" id="KW-1185">Reference proteome</keyword>
<sequence>MSLRVPGARTGNPRVRCSNGPCSVRGRVVRRGAGYERDVGEHDVIDLLVAQHGQIRDLFDEVEQAPPDKVAAAFERLTRMLSVHETAEEEIVHPYARRKLDNGPGVVSDRLAEENEAKRLLLDLHKAGVDDPRFWDRLGELRAAVSRHARGEERYEFARLRARTTTVERRAMAAAVRTAEALAPVRPHPGTESATGNMLKGGPLALMDQARDMIRKALGRR</sequence>
<evidence type="ECO:0000259" key="1">
    <source>
        <dbReference type="Pfam" id="PF01814"/>
    </source>
</evidence>
<name>A0A931F3Y6_9ACTN</name>
<evidence type="ECO:0000313" key="3">
    <source>
        <dbReference type="Proteomes" id="UP000605361"/>
    </source>
</evidence>
<comment type="caution">
    <text evidence="2">The sequence shown here is derived from an EMBL/GenBank/DDBJ whole genome shotgun (WGS) entry which is preliminary data.</text>
</comment>
<dbReference type="CDD" id="cd12108">
    <property type="entry name" value="Hr-like"/>
    <property type="match status" value="1"/>
</dbReference>